<dbReference type="Pfam" id="PF00768">
    <property type="entry name" value="Peptidase_S11"/>
    <property type="match status" value="1"/>
</dbReference>
<keyword evidence="13" id="KW-1185">Reference proteome</keyword>
<evidence type="ECO:0000256" key="2">
    <source>
        <dbReference type="ARBA" id="ARBA00022729"/>
    </source>
</evidence>
<accession>A0A4R6QAX5</accession>
<evidence type="ECO:0000256" key="4">
    <source>
        <dbReference type="ARBA" id="ARBA00022960"/>
    </source>
</evidence>
<dbReference type="GO" id="GO:0008360">
    <property type="term" value="P:regulation of cell shape"/>
    <property type="evidence" value="ECO:0007669"/>
    <property type="project" value="UniProtKB-KW"/>
</dbReference>
<evidence type="ECO:0000256" key="5">
    <source>
        <dbReference type="ARBA" id="ARBA00022984"/>
    </source>
</evidence>
<keyword evidence="12" id="KW-0645">Protease</keyword>
<dbReference type="Gene3D" id="3.40.710.10">
    <property type="entry name" value="DD-peptidase/beta-lactamase superfamily"/>
    <property type="match status" value="1"/>
</dbReference>
<keyword evidence="3" id="KW-0378">Hydrolase</keyword>
<feature type="region of interest" description="Disordered" evidence="10">
    <location>
        <begin position="290"/>
        <end position="329"/>
    </location>
</feature>
<evidence type="ECO:0000256" key="10">
    <source>
        <dbReference type="SAM" id="MobiDB-lite"/>
    </source>
</evidence>
<organism evidence="12 13">
    <name type="scientific">Aminicella lysinilytica</name>
    <dbReference type="NCBI Taxonomy" id="433323"/>
    <lineage>
        <taxon>Bacteria</taxon>
        <taxon>Bacillati</taxon>
        <taxon>Bacillota</taxon>
        <taxon>Clostridia</taxon>
        <taxon>Peptostreptococcales</taxon>
        <taxon>Anaerovoracaceae</taxon>
        <taxon>Aminicella</taxon>
    </lineage>
</organism>
<feature type="binding site" evidence="8">
    <location>
        <position position="236"/>
    </location>
    <ligand>
        <name>substrate</name>
    </ligand>
</feature>
<comment type="similarity">
    <text evidence="1 9">Belongs to the peptidase S11 family.</text>
</comment>
<dbReference type="PANTHER" id="PTHR21581:SF6">
    <property type="entry name" value="TRAFFICKING PROTEIN PARTICLE COMPLEX SUBUNIT 12"/>
    <property type="match status" value="1"/>
</dbReference>
<dbReference type="GO" id="GO:0006508">
    <property type="term" value="P:proteolysis"/>
    <property type="evidence" value="ECO:0007669"/>
    <property type="project" value="InterPro"/>
</dbReference>
<evidence type="ECO:0000256" key="1">
    <source>
        <dbReference type="ARBA" id="ARBA00007164"/>
    </source>
</evidence>
<keyword evidence="5" id="KW-0573">Peptidoglycan synthesis</keyword>
<dbReference type="SUPFAM" id="SSF56601">
    <property type="entry name" value="beta-lactamase/transpeptidase-like"/>
    <property type="match status" value="1"/>
</dbReference>
<dbReference type="GO" id="GO:0071555">
    <property type="term" value="P:cell wall organization"/>
    <property type="evidence" value="ECO:0007669"/>
    <property type="project" value="UniProtKB-KW"/>
</dbReference>
<dbReference type="PRINTS" id="PR00725">
    <property type="entry name" value="DADACBPTASE1"/>
</dbReference>
<keyword evidence="2" id="KW-0732">Signal</keyword>
<feature type="compositionally biased region" description="Gly residues" evidence="10">
    <location>
        <begin position="303"/>
        <end position="320"/>
    </location>
</feature>
<evidence type="ECO:0000259" key="11">
    <source>
        <dbReference type="Pfam" id="PF00768"/>
    </source>
</evidence>
<keyword evidence="6" id="KW-0961">Cell wall biogenesis/degradation</keyword>
<dbReference type="OrthoDB" id="9791132at2"/>
<dbReference type="GO" id="GO:0009002">
    <property type="term" value="F:serine-type D-Ala-D-Ala carboxypeptidase activity"/>
    <property type="evidence" value="ECO:0007669"/>
    <property type="project" value="InterPro"/>
</dbReference>
<evidence type="ECO:0000313" key="12">
    <source>
        <dbReference type="EMBL" id="TDP59788.1"/>
    </source>
</evidence>
<dbReference type="AlphaFoldDB" id="A0A4R6QAX5"/>
<dbReference type="EMBL" id="SNXO01000002">
    <property type="protein sequence ID" value="TDP59788.1"/>
    <property type="molecule type" value="Genomic_DNA"/>
</dbReference>
<dbReference type="InterPro" id="IPR012338">
    <property type="entry name" value="Beta-lactam/transpept-like"/>
</dbReference>
<name>A0A4R6QAX5_9FIRM</name>
<evidence type="ECO:0000256" key="3">
    <source>
        <dbReference type="ARBA" id="ARBA00022801"/>
    </source>
</evidence>
<evidence type="ECO:0000256" key="9">
    <source>
        <dbReference type="RuleBase" id="RU004016"/>
    </source>
</evidence>
<reference evidence="12 13" key="1">
    <citation type="submission" date="2019-03" db="EMBL/GenBank/DDBJ databases">
        <title>Genomic Encyclopedia of Type Strains, Phase IV (KMG-IV): sequencing the most valuable type-strain genomes for metagenomic binning, comparative biology and taxonomic classification.</title>
        <authorList>
            <person name="Goeker M."/>
        </authorList>
    </citation>
    <scope>NUCLEOTIDE SEQUENCE [LARGE SCALE GENOMIC DNA]</scope>
    <source>
        <strain evidence="12 13">DSM 28287</strain>
    </source>
</reference>
<keyword evidence="4" id="KW-0133">Cell shape</keyword>
<gene>
    <name evidence="12" type="ORF">EV211_10227</name>
</gene>
<feature type="active site" evidence="7">
    <location>
        <position position="122"/>
    </location>
</feature>
<sequence>MRYRLLSKILAISLTLALVFATGVPSFAAAIKKPSINARGAIAYCAETGKVLYSKRANTKYDPLSTTKLLTAYIVMKRGVDLNKTVTISSETASTPWMSWYHLRKGEKIKVKYLMYFALLPSENDAAAALGQAVAGNKKSFAKIMNKETKALGCTNSHFTNAHGCIYKTHKSTAKDMMLIAKAAFRYSFIRKVCGTRSYTIPKTNKYQKRTVYMTNNFIYYFNKSSYSKYNVKGGKTGTWDYGNAALVEMSKQSGKTIYTVVFKDSTKYRYTDTKKLINYSKKVLAAQAKEDQDKEDATTGDTTGGTTGDTAGGTTGGTTGDTTTTTGN</sequence>
<feature type="domain" description="Peptidase S11 D-alanyl-D-alanine carboxypeptidase A N-terminal" evidence="11">
    <location>
        <begin position="30"/>
        <end position="266"/>
    </location>
</feature>
<proteinExistence type="inferred from homology"/>
<evidence type="ECO:0000256" key="8">
    <source>
        <dbReference type="PIRSR" id="PIRSR618044-2"/>
    </source>
</evidence>
<dbReference type="Proteomes" id="UP000295500">
    <property type="component" value="Unassembled WGS sequence"/>
</dbReference>
<dbReference type="PANTHER" id="PTHR21581">
    <property type="entry name" value="D-ALANYL-D-ALANINE CARBOXYPEPTIDASE"/>
    <property type="match status" value="1"/>
</dbReference>
<evidence type="ECO:0000256" key="6">
    <source>
        <dbReference type="ARBA" id="ARBA00023316"/>
    </source>
</evidence>
<dbReference type="InterPro" id="IPR001967">
    <property type="entry name" value="Peptidase_S11_N"/>
</dbReference>
<comment type="caution">
    <text evidence="12">The sequence shown here is derived from an EMBL/GenBank/DDBJ whole genome shotgun (WGS) entry which is preliminary data.</text>
</comment>
<dbReference type="InterPro" id="IPR018044">
    <property type="entry name" value="Peptidase_S11"/>
</dbReference>
<dbReference type="RefSeq" id="WP_133527491.1">
    <property type="nucleotide sequence ID" value="NZ_SNXO01000002.1"/>
</dbReference>
<feature type="active site" description="Proton acceptor" evidence="7">
    <location>
        <position position="68"/>
    </location>
</feature>
<protein>
    <submittedName>
        <fullName evidence="12">D-alanyl-D-alanine carboxypeptidase</fullName>
    </submittedName>
</protein>
<evidence type="ECO:0000256" key="7">
    <source>
        <dbReference type="PIRSR" id="PIRSR618044-1"/>
    </source>
</evidence>
<feature type="active site" description="Acyl-ester intermediate" evidence="7">
    <location>
        <position position="65"/>
    </location>
</feature>
<evidence type="ECO:0000313" key="13">
    <source>
        <dbReference type="Proteomes" id="UP000295500"/>
    </source>
</evidence>
<dbReference type="GO" id="GO:0009252">
    <property type="term" value="P:peptidoglycan biosynthetic process"/>
    <property type="evidence" value="ECO:0007669"/>
    <property type="project" value="UniProtKB-KW"/>
</dbReference>
<keyword evidence="12" id="KW-0121">Carboxypeptidase</keyword>